<gene>
    <name evidence="1" type="ORF">C1H46_038735</name>
</gene>
<dbReference type="InterPro" id="IPR001611">
    <property type="entry name" value="Leu-rich_rpt"/>
</dbReference>
<dbReference type="AlphaFoldDB" id="A0A540KNE0"/>
<dbReference type="Gene3D" id="3.80.10.10">
    <property type="entry name" value="Ribonuclease Inhibitor"/>
    <property type="match status" value="2"/>
</dbReference>
<keyword evidence="2" id="KW-1185">Reference proteome</keyword>
<dbReference type="SUPFAM" id="SSF52058">
    <property type="entry name" value="L domain-like"/>
    <property type="match status" value="1"/>
</dbReference>
<organism evidence="1 2">
    <name type="scientific">Malus baccata</name>
    <name type="common">Siberian crab apple</name>
    <name type="synonym">Pyrus baccata</name>
    <dbReference type="NCBI Taxonomy" id="106549"/>
    <lineage>
        <taxon>Eukaryota</taxon>
        <taxon>Viridiplantae</taxon>
        <taxon>Streptophyta</taxon>
        <taxon>Embryophyta</taxon>
        <taxon>Tracheophyta</taxon>
        <taxon>Spermatophyta</taxon>
        <taxon>Magnoliopsida</taxon>
        <taxon>eudicotyledons</taxon>
        <taxon>Gunneridae</taxon>
        <taxon>Pentapetalae</taxon>
        <taxon>rosids</taxon>
        <taxon>fabids</taxon>
        <taxon>Rosales</taxon>
        <taxon>Rosaceae</taxon>
        <taxon>Amygdaloideae</taxon>
        <taxon>Maleae</taxon>
        <taxon>Malus</taxon>
    </lineage>
</organism>
<comment type="caution">
    <text evidence="1">The sequence shown here is derived from an EMBL/GenBank/DDBJ whole genome shotgun (WGS) entry which is preliminary data.</text>
</comment>
<proteinExistence type="predicted"/>
<dbReference type="InterPro" id="IPR032675">
    <property type="entry name" value="LRR_dom_sf"/>
</dbReference>
<dbReference type="PANTHER" id="PTHR47186:SF63">
    <property type="entry name" value="C-JID DOMAIN-CONTAINING PROTEIN"/>
    <property type="match status" value="1"/>
</dbReference>
<dbReference type="Proteomes" id="UP000315295">
    <property type="component" value="Unassembled WGS sequence"/>
</dbReference>
<evidence type="ECO:0000313" key="2">
    <source>
        <dbReference type="Proteomes" id="UP000315295"/>
    </source>
</evidence>
<evidence type="ECO:0000313" key="1">
    <source>
        <dbReference type="EMBL" id="TQD75733.1"/>
    </source>
</evidence>
<dbReference type="PROSITE" id="PS51450">
    <property type="entry name" value="LRR"/>
    <property type="match status" value="1"/>
</dbReference>
<reference evidence="1 2" key="1">
    <citation type="journal article" date="2019" name="G3 (Bethesda)">
        <title>Sequencing of a Wild Apple (Malus baccata) Genome Unravels the Differences Between Cultivated and Wild Apple Species Regarding Disease Resistance and Cold Tolerance.</title>
        <authorList>
            <person name="Chen X."/>
        </authorList>
    </citation>
    <scope>NUCLEOTIDE SEQUENCE [LARGE SCALE GENOMIC DNA]</scope>
    <source>
        <strain evidence="2">cv. Shandingzi</strain>
        <tissue evidence="1">Leaves</tissue>
    </source>
</reference>
<dbReference type="EMBL" id="VIEB01001075">
    <property type="protein sequence ID" value="TQD75733.1"/>
    <property type="molecule type" value="Genomic_DNA"/>
</dbReference>
<dbReference type="PANTHER" id="PTHR47186">
    <property type="entry name" value="LEUCINE-RICH REPEAT-CONTAINING PROTEIN 57"/>
    <property type="match status" value="1"/>
</dbReference>
<protein>
    <submittedName>
        <fullName evidence="1">Uncharacterized protein</fullName>
    </submittedName>
</protein>
<accession>A0A540KNE0</accession>
<name>A0A540KNE0_MALBA</name>
<sequence>MSLKVLDLSYSRNLTEIPNLSQCLKIEYINLFGCTSLVEIPSYFQFLDKLTYVQLGWCKSLNYLLEMPGNIEFLSLQSSGIKELPLSVWSNERISEVNSEDCKELEKLPSSTCNLKVSGTFSLDHCLSLGEFSELPKDISVLDLARTSTKLLPVSSMAHLFSLTTVKLKDCQKLGSLPIGICKLNSLKELDLTGCSRFKYFPVILDPKEHLEFLSSEETAIKELHSTIEFLPVLKTFQLKGCKRLESLPTSICKLKCLEGLDLSGCSRFEYFPEILEPMEHLEFLCFKGTAVKKLPCSIDNLIGLQTLDPIFAGTLRLSQAASTI</sequence>